<gene>
    <name evidence="1" type="ORF">A2150_07765</name>
</gene>
<dbReference type="EMBL" id="MFSS01000039">
    <property type="protein sequence ID" value="OGI43764.1"/>
    <property type="molecule type" value="Genomic_DNA"/>
</dbReference>
<protein>
    <recommendedName>
        <fullName evidence="3">Alginate lyase domain-containing protein</fullName>
    </recommendedName>
</protein>
<dbReference type="AlphaFoldDB" id="A0A1F6TF84"/>
<name>A0A1F6TF84_9PROT</name>
<comment type="caution">
    <text evidence="1">The sequence shown here is derived from an EMBL/GenBank/DDBJ whole genome shotgun (WGS) entry which is preliminary data.</text>
</comment>
<sequence length="337" mass="38710">MTTYGAQWGEFQSPNGPNGWAVRFDRAYYDVLHIMYQIKAYTGQGPPWDRYIGYAKSSYRDEYYRPNDYRVPGYRRFAHGLLADYLAGGDTTIDDIRKIRDNPAFSNLSEYNGAYAGPRQVMSREMAYALEAHIAAEKAGEPRLAQVSQFVTWMENHLHEWKSGQFAGEAWFQPFMFGISAQALIEFYEWEVANNRDPNAYWPKTHWPTIPAALADFSDWMYTTAVVRDGPDVGQRMWAANYQNSGYGGFRYMDRNNTSISAEGSSVTPDLNALIAPVYAWVYKQTGSKAHRAMGDEVFAGGVYYSGASWGGKMFNQSYRWSFQFVQWRREADQLWP</sequence>
<dbReference type="STRING" id="1817758.A2150_07765"/>
<evidence type="ECO:0008006" key="3">
    <source>
        <dbReference type="Google" id="ProtNLM"/>
    </source>
</evidence>
<proteinExistence type="predicted"/>
<dbReference type="Proteomes" id="UP000177925">
    <property type="component" value="Unassembled WGS sequence"/>
</dbReference>
<evidence type="ECO:0000313" key="1">
    <source>
        <dbReference type="EMBL" id="OGI43764.1"/>
    </source>
</evidence>
<evidence type="ECO:0000313" key="2">
    <source>
        <dbReference type="Proteomes" id="UP000177925"/>
    </source>
</evidence>
<reference evidence="1 2" key="1">
    <citation type="journal article" date="2016" name="Nat. Commun.">
        <title>Thousands of microbial genomes shed light on interconnected biogeochemical processes in an aquifer system.</title>
        <authorList>
            <person name="Anantharaman K."/>
            <person name="Brown C.T."/>
            <person name="Hug L.A."/>
            <person name="Sharon I."/>
            <person name="Castelle C.J."/>
            <person name="Probst A.J."/>
            <person name="Thomas B.C."/>
            <person name="Singh A."/>
            <person name="Wilkins M.J."/>
            <person name="Karaoz U."/>
            <person name="Brodie E.L."/>
            <person name="Williams K.H."/>
            <person name="Hubbard S.S."/>
            <person name="Banfield J.F."/>
        </authorList>
    </citation>
    <scope>NUCLEOTIDE SEQUENCE [LARGE SCALE GENOMIC DNA]</scope>
</reference>
<accession>A0A1F6TF84</accession>
<organism evidence="1 2">
    <name type="scientific">Candidatus Muproteobacteria bacterium RBG_16_64_11</name>
    <dbReference type="NCBI Taxonomy" id="1817758"/>
    <lineage>
        <taxon>Bacteria</taxon>
        <taxon>Pseudomonadati</taxon>
        <taxon>Pseudomonadota</taxon>
        <taxon>Candidatus Muproteobacteria</taxon>
    </lineage>
</organism>